<protein>
    <submittedName>
        <fullName evidence="2">Uncharacterized protein</fullName>
    </submittedName>
</protein>
<reference evidence="2 4" key="2">
    <citation type="submission" date="2020-03" db="EMBL/GenBank/DDBJ databases">
        <title>Is there a link between lipid content and antibiotic production in Streptomyces?</title>
        <authorList>
            <person name="David M."/>
            <person name="Lejeune C."/>
            <person name="Abreu S."/>
            <person name="Thibessard A."/>
            <person name="Leblond P."/>
            <person name="Chaminade P."/>
            <person name="Virolle M.-J."/>
        </authorList>
    </citation>
    <scope>NUCLEOTIDE SEQUENCE [LARGE SCALE GENOMIC DNA]</scope>
    <source>
        <strain evidence="2 4">DSM 41481</strain>
    </source>
</reference>
<dbReference type="EMBL" id="LHQL01000001">
    <property type="protein sequence ID" value="OOQ55163.1"/>
    <property type="molecule type" value="Genomic_DNA"/>
</dbReference>
<evidence type="ECO:0000313" key="2">
    <source>
        <dbReference type="EMBL" id="QIT42803.1"/>
    </source>
</evidence>
<organism evidence="2 4">
    <name type="scientific">Streptomyces antibioticus</name>
    <dbReference type="NCBI Taxonomy" id="1890"/>
    <lineage>
        <taxon>Bacteria</taxon>
        <taxon>Bacillati</taxon>
        <taxon>Actinomycetota</taxon>
        <taxon>Actinomycetes</taxon>
        <taxon>Kitasatosporales</taxon>
        <taxon>Streptomycetaceae</taxon>
        <taxon>Streptomyces</taxon>
    </lineage>
</organism>
<dbReference type="Proteomes" id="UP000502504">
    <property type="component" value="Chromosome"/>
</dbReference>
<keyword evidence="3" id="KW-1185">Reference proteome</keyword>
<evidence type="ECO:0000313" key="3">
    <source>
        <dbReference type="Proteomes" id="UP000190306"/>
    </source>
</evidence>
<dbReference type="Proteomes" id="UP000190306">
    <property type="component" value="Chromosome"/>
</dbReference>
<name>A0AAE7CJR1_STRAT</name>
<dbReference type="EMBL" id="CP050692">
    <property type="protein sequence ID" value="QIT42803.1"/>
    <property type="molecule type" value="Genomic_DNA"/>
</dbReference>
<evidence type="ECO:0000313" key="4">
    <source>
        <dbReference type="Proteomes" id="UP000502504"/>
    </source>
</evidence>
<proteinExistence type="predicted"/>
<sequence>MLLTWIAEVAQEPMLLDPSDHQAELDTNTWWLGTGDEERRSLTVSEVVTALEGVAAALRIRIRALGFTGAATFYVWHDEQAGQLRCCVGSVTAQELPFRSNHVPTRELEPIVAGFLDGDGPGLPPLRVWVASVGGVVS</sequence>
<dbReference type="RefSeq" id="WP_078632416.1">
    <property type="nucleotide sequence ID" value="NZ_CM007717.1"/>
</dbReference>
<accession>A0AAE7CJR1</accession>
<reference evidence="1 3" key="1">
    <citation type="submission" date="2015-07" db="EMBL/GenBank/DDBJ databases">
        <title>Draft Genome Sequence of Streptomyces antibioticus, IMRU 3720 reveals insights in the evolution of actinomycin biosynthetic gene clusters in Streptomyces.</title>
        <authorList>
            <person name="Crnovcic I."/>
            <person name="Ruckert C."/>
            <person name="Kalinowksi J."/>
            <person name="Keller U."/>
        </authorList>
    </citation>
    <scope>NUCLEOTIDE SEQUENCE [LARGE SCALE GENOMIC DNA]</scope>
    <source>
        <strain evidence="1 3">DSM 41481</strain>
    </source>
</reference>
<gene>
    <name evidence="1" type="ORF">AFM16_03885</name>
    <name evidence="2" type="ORF">HCX60_04085</name>
</gene>
<evidence type="ECO:0000313" key="1">
    <source>
        <dbReference type="EMBL" id="OOQ55163.1"/>
    </source>
</evidence>
<dbReference type="AlphaFoldDB" id="A0AAE7CJR1"/>